<organism evidence="1 2">
    <name type="scientific">Candidatus Sulfurimonas baltica</name>
    <dbReference type="NCBI Taxonomy" id="2740404"/>
    <lineage>
        <taxon>Bacteria</taxon>
        <taxon>Pseudomonadati</taxon>
        <taxon>Campylobacterota</taxon>
        <taxon>Epsilonproteobacteria</taxon>
        <taxon>Campylobacterales</taxon>
        <taxon>Sulfurimonadaceae</taxon>
        <taxon>Sulfurimonas</taxon>
    </lineage>
</organism>
<sequence length="145" mass="17279">MIVDDGNFLKTGLSQISTTNILIGQLKTPIEFFTYNIKRYKVPVTLVLFYTEQDISLEIKKNIRLSDGLKVIKIGESYFNFIFLPFTEIKDSYSFIKDIEHDILNNIEYLFYLEELEHEINRCYNFINSFLFKILERKKDMSITY</sequence>
<gene>
    <name evidence="1" type="ORF">HUE88_08685</name>
</gene>
<reference evidence="1 2" key="1">
    <citation type="submission" date="2020-05" db="EMBL/GenBank/DDBJ databases">
        <title>Sulfurimonas marisnigri, sp. nov., and Sulfurimonas baltica, sp. nov., manganese oxide reducing chemolithoautotrophs of the class Epsilonproteobacteria isolated from the pelagic redoxclines of the Black and Baltic Seas and emended description of the genus Sulfurimonas.</title>
        <authorList>
            <person name="Henkel J.V."/>
            <person name="Laudan C."/>
            <person name="Werner J."/>
            <person name="Neu T."/>
            <person name="Plewe S."/>
            <person name="Sproer C."/>
            <person name="Bunk B."/>
            <person name="Schulz-Vogt H.N."/>
        </authorList>
    </citation>
    <scope>NUCLEOTIDE SEQUENCE [LARGE SCALE GENOMIC DNA]</scope>
    <source>
        <strain evidence="1 2">GD2</strain>
    </source>
</reference>
<dbReference type="RefSeq" id="WP_194368320.1">
    <property type="nucleotide sequence ID" value="NZ_CP054492.1"/>
</dbReference>
<protein>
    <submittedName>
        <fullName evidence="1">Uncharacterized protein</fullName>
    </submittedName>
</protein>
<dbReference type="KEGG" id="sbal:HUE88_08685"/>
<keyword evidence="2" id="KW-1185">Reference proteome</keyword>
<dbReference type="AlphaFoldDB" id="A0A7S7RM74"/>
<proteinExistence type="predicted"/>
<name>A0A7S7RM74_9BACT</name>
<accession>A0A7S7RM74</accession>
<dbReference type="EMBL" id="CP054492">
    <property type="protein sequence ID" value="QOY51206.1"/>
    <property type="molecule type" value="Genomic_DNA"/>
</dbReference>
<evidence type="ECO:0000313" key="1">
    <source>
        <dbReference type="EMBL" id="QOY51206.1"/>
    </source>
</evidence>
<evidence type="ECO:0000313" key="2">
    <source>
        <dbReference type="Proteomes" id="UP000593994"/>
    </source>
</evidence>
<dbReference type="Proteomes" id="UP000593994">
    <property type="component" value="Chromosome"/>
</dbReference>